<proteinExistence type="predicted"/>
<accession>A0A0A7NPW0</accession>
<reference evidence="2" key="1">
    <citation type="submission" date="2014-10" db="EMBL/GenBank/DDBJ databases">
        <title>Characterization and complete genome sequence of the Shigella flexneri bacteriophage pSf-2.</title>
        <authorList>
            <person name="Jun J.W."/>
            <person name="Park S.C."/>
        </authorList>
    </citation>
    <scope>NUCLEOTIDE SEQUENCE [LARGE SCALE GENOMIC DNA]</scope>
</reference>
<dbReference type="KEGG" id="vg:22807806"/>
<evidence type="ECO:0000313" key="1">
    <source>
        <dbReference type="EMBL" id="AIZ95105.1"/>
    </source>
</evidence>
<gene>
    <name evidence="1" type="ORF">pSf2_080</name>
</gene>
<evidence type="ECO:0000313" key="2">
    <source>
        <dbReference type="Proteomes" id="UP000030926"/>
    </source>
</evidence>
<dbReference type="RefSeq" id="YP_009113018.1">
    <property type="nucleotide sequence ID" value="NC_026010.1"/>
</dbReference>
<organism evidence="1 2">
    <name type="scientific">Shigella phage pSf-2</name>
    <dbReference type="NCBI Taxonomy" id="1572702"/>
    <lineage>
        <taxon>Viruses</taxon>
        <taxon>Duplodnaviria</taxon>
        <taxon>Heunggongvirae</taxon>
        <taxon>Uroviricota</taxon>
        <taxon>Caudoviricetes</taxon>
        <taxon>Drexlerviridae</taxon>
        <taxon>Tunavirinae</taxon>
        <taxon>Tunavirus</taxon>
        <taxon>Tunavirus PSf2</taxon>
    </lineage>
</organism>
<protein>
    <submittedName>
        <fullName evidence="1">Uncharacterized protein</fullName>
    </submittedName>
</protein>
<keyword evidence="2" id="KW-1185">Reference proteome</keyword>
<dbReference type="OrthoDB" id="22101at10239"/>
<reference evidence="1 2" key="2">
    <citation type="journal article" date="2016" name="Curr. Microbiol.">
        <title>Isolation and Comparative Genomic Analysis of T1-Like Shigella Bacteriophage pSf-2.</title>
        <authorList>
            <person name="Jun J.W."/>
            <person name="Kim H.J."/>
            <person name="Yun S.K."/>
            <person name="Chai J.Y."/>
            <person name="Lee B.C."/>
            <person name="Park S.C."/>
        </authorList>
    </citation>
    <scope>NUCLEOTIDE SEQUENCE [LARGE SCALE GENOMIC DNA]</scope>
</reference>
<dbReference type="Proteomes" id="UP000030926">
    <property type="component" value="Segment"/>
</dbReference>
<name>A0A0A7NPW0_9CAUD</name>
<dbReference type="EMBL" id="KP085586">
    <property type="protein sequence ID" value="AIZ95105.1"/>
    <property type="molecule type" value="Genomic_DNA"/>
</dbReference>
<sequence>MSIKVENIIKHLNAKGRVVIKMDKSSGFVSMTVTKARNGNNVIGSTPGSRLVNATDADVRATLEANSIYINSWG</sequence>
<dbReference type="GeneID" id="22807806"/>